<dbReference type="EC" id="3.1.-.-" evidence="5"/>
<dbReference type="InterPro" id="IPR037027">
    <property type="entry name" value="YqgF/RNaseH-like_dom_sf"/>
</dbReference>
<dbReference type="InterPro" id="IPR012337">
    <property type="entry name" value="RNaseH-like_sf"/>
</dbReference>
<evidence type="ECO:0000259" key="6">
    <source>
        <dbReference type="SMART" id="SM00732"/>
    </source>
</evidence>
<dbReference type="NCBIfam" id="TIGR00250">
    <property type="entry name" value="RNAse_H_YqgF"/>
    <property type="match status" value="1"/>
</dbReference>
<accession>A0ABP8LPY4</accession>
<dbReference type="SUPFAM" id="SSF53098">
    <property type="entry name" value="Ribonuclease H-like"/>
    <property type="match status" value="1"/>
</dbReference>
<dbReference type="Pfam" id="PF03652">
    <property type="entry name" value="RuvX"/>
    <property type="match status" value="1"/>
</dbReference>
<dbReference type="InterPro" id="IPR005227">
    <property type="entry name" value="YqgF"/>
</dbReference>
<gene>
    <name evidence="7" type="primary">ruvX</name>
    <name evidence="7" type="ORF">GCM10023091_08070</name>
</gene>
<evidence type="ECO:0000313" key="8">
    <source>
        <dbReference type="Proteomes" id="UP001501508"/>
    </source>
</evidence>
<dbReference type="PANTHER" id="PTHR33317">
    <property type="entry name" value="POLYNUCLEOTIDYL TRANSFERASE, RIBONUCLEASE H-LIKE SUPERFAMILY PROTEIN"/>
    <property type="match status" value="1"/>
</dbReference>
<proteinExistence type="inferred from homology"/>
<evidence type="ECO:0000256" key="3">
    <source>
        <dbReference type="ARBA" id="ARBA00022722"/>
    </source>
</evidence>
<reference evidence="8" key="1">
    <citation type="journal article" date="2019" name="Int. J. Syst. Evol. Microbiol.">
        <title>The Global Catalogue of Microorganisms (GCM) 10K type strain sequencing project: providing services to taxonomists for standard genome sequencing and annotation.</title>
        <authorList>
            <consortium name="The Broad Institute Genomics Platform"/>
            <consortium name="The Broad Institute Genome Sequencing Center for Infectious Disease"/>
            <person name="Wu L."/>
            <person name="Ma J."/>
        </authorList>
    </citation>
    <scope>NUCLEOTIDE SEQUENCE [LARGE SCALE GENOMIC DNA]</scope>
    <source>
        <strain evidence="8">JCM 31920</strain>
    </source>
</reference>
<dbReference type="Gene3D" id="3.30.420.140">
    <property type="entry name" value="YqgF/RNase H-like domain"/>
    <property type="match status" value="1"/>
</dbReference>
<dbReference type="InterPro" id="IPR006641">
    <property type="entry name" value="YqgF/RNaseH-like_dom"/>
</dbReference>
<dbReference type="Proteomes" id="UP001501508">
    <property type="component" value="Unassembled WGS sequence"/>
</dbReference>
<organism evidence="7 8">
    <name type="scientific">Ravibacter arvi</name>
    <dbReference type="NCBI Taxonomy" id="2051041"/>
    <lineage>
        <taxon>Bacteria</taxon>
        <taxon>Pseudomonadati</taxon>
        <taxon>Bacteroidota</taxon>
        <taxon>Cytophagia</taxon>
        <taxon>Cytophagales</taxon>
        <taxon>Spirosomataceae</taxon>
        <taxon>Ravibacter</taxon>
    </lineage>
</organism>
<dbReference type="CDD" id="cd16964">
    <property type="entry name" value="YqgF"/>
    <property type="match status" value="1"/>
</dbReference>
<comment type="function">
    <text evidence="5">Could be a nuclease involved in processing of the 5'-end of pre-16S rRNA.</text>
</comment>
<dbReference type="PANTHER" id="PTHR33317:SF4">
    <property type="entry name" value="POLYNUCLEOTIDYL TRANSFERASE, RIBONUCLEASE H-LIKE SUPERFAMILY PROTEIN"/>
    <property type="match status" value="1"/>
</dbReference>
<comment type="similarity">
    <text evidence="5">Belongs to the YqgF HJR family.</text>
</comment>
<keyword evidence="1 5" id="KW-0963">Cytoplasm</keyword>
<keyword evidence="2 5" id="KW-0690">Ribosome biogenesis</keyword>
<evidence type="ECO:0000256" key="1">
    <source>
        <dbReference type="ARBA" id="ARBA00022490"/>
    </source>
</evidence>
<evidence type="ECO:0000256" key="2">
    <source>
        <dbReference type="ARBA" id="ARBA00022517"/>
    </source>
</evidence>
<comment type="caution">
    <text evidence="7">The sequence shown here is derived from an EMBL/GenBank/DDBJ whole genome shotgun (WGS) entry which is preliminary data.</text>
</comment>
<protein>
    <recommendedName>
        <fullName evidence="5">Putative pre-16S rRNA nuclease</fullName>
        <ecNumber evidence="5">3.1.-.-</ecNumber>
    </recommendedName>
</protein>
<dbReference type="SMART" id="SM00732">
    <property type="entry name" value="YqgFc"/>
    <property type="match status" value="1"/>
</dbReference>
<evidence type="ECO:0000313" key="7">
    <source>
        <dbReference type="EMBL" id="GAA4433897.1"/>
    </source>
</evidence>
<keyword evidence="4 5" id="KW-0378">Hydrolase</keyword>
<keyword evidence="3 5" id="KW-0540">Nuclease</keyword>
<sequence>MAEGQRETDNFAAESLGNQFVNSGIMPRLLAIDYGTKRTGIAVTDPEQIIATALETVPTHKLFDFLKDYFKKEIVEGVIIGMPKGLDNQDTHSTSAVRGVIKRFQKEFEGIPVYEHDERFTSALAMQSMLMGGTSKKDRREKSNLDKVSATIILQSFMESRR</sequence>
<keyword evidence="8" id="KW-1185">Reference proteome</keyword>
<feature type="domain" description="YqgF/RNase H-like" evidence="6">
    <location>
        <begin position="27"/>
        <end position="125"/>
    </location>
</feature>
<name>A0ABP8LPY4_9BACT</name>
<dbReference type="EMBL" id="BAABEY010000010">
    <property type="protein sequence ID" value="GAA4433897.1"/>
    <property type="molecule type" value="Genomic_DNA"/>
</dbReference>
<evidence type="ECO:0000256" key="4">
    <source>
        <dbReference type="ARBA" id="ARBA00022801"/>
    </source>
</evidence>
<dbReference type="HAMAP" id="MF_00651">
    <property type="entry name" value="Nuclease_YqgF"/>
    <property type="match status" value="1"/>
</dbReference>
<evidence type="ECO:0000256" key="5">
    <source>
        <dbReference type="HAMAP-Rule" id="MF_00651"/>
    </source>
</evidence>
<comment type="subcellular location">
    <subcellularLocation>
        <location evidence="5">Cytoplasm</location>
    </subcellularLocation>
</comment>